<comment type="caution">
    <text evidence="1">The sequence shown here is derived from an EMBL/GenBank/DDBJ whole genome shotgun (WGS) entry which is preliminary data.</text>
</comment>
<sequence>MSFLSFIMRAFKLKPSWNGTPEMFLALVLDMQHRNNPVYSLSEVLQWGEVMQKVINVKLAPFKNFPDLLQNGIPDYTLVQKMGNKLDELNHRQELKKAIYGEHTDLGDDDIMTSSAEGAVFARKMVKDLSKYIDFPEEERKNLDKL</sequence>
<dbReference type="RefSeq" id="WP_166584116.1">
    <property type="nucleotide sequence ID" value="NZ_WWEO01000034.1"/>
</dbReference>
<dbReference type="EMBL" id="WWEO01000034">
    <property type="protein sequence ID" value="NCD68090.1"/>
    <property type="molecule type" value="Genomic_DNA"/>
</dbReference>
<keyword evidence="2" id="KW-1185">Reference proteome</keyword>
<name>A0A965ZCB1_9SPHI</name>
<organism evidence="1 2">
    <name type="scientific">Mucilaginibacter agri</name>
    <dbReference type="NCBI Taxonomy" id="2695265"/>
    <lineage>
        <taxon>Bacteria</taxon>
        <taxon>Pseudomonadati</taxon>
        <taxon>Bacteroidota</taxon>
        <taxon>Sphingobacteriia</taxon>
        <taxon>Sphingobacteriales</taxon>
        <taxon>Sphingobacteriaceae</taxon>
        <taxon>Mucilaginibacter</taxon>
    </lineage>
</organism>
<reference evidence="1" key="2">
    <citation type="submission" date="2020-10" db="EMBL/GenBank/DDBJ databases">
        <title>Mucilaginibacter sp. nov., isolated from soil.</title>
        <authorList>
            <person name="Jeon C.O."/>
        </authorList>
    </citation>
    <scope>NUCLEOTIDE SEQUENCE</scope>
    <source>
        <strain evidence="1">R11</strain>
    </source>
</reference>
<evidence type="ECO:0000313" key="2">
    <source>
        <dbReference type="Proteomes" id="UP000638732"/>
    </source>
</evidence>
<proteinExistence type="predicted"/>
<dbReference type="AlphaFoldDB" id="A0A965ZCB1"/>
<accession>A0A965ZCB1</accession>
<protein>
    <submittedName>
        <fullName evidence="1">Uncharacterized protein</fullName>
    </submittedName>
</protein>
<gene>
    <name evidence="1" type="ORF">GSY63_01830</name>
</gene>
<reference evidence="1" key="1">
    <citation type="submission" date="2020-01" db="EMBL/GenBank/DDBJ databases">
        <authorList>
            <person name="Seo Y.L."/>
        </authorList>
    </citation>
    <scope>NUCLEOTIDE SEQUENCE</scope>
    <source>
        <strain evidence="1">R11</strain>
    </source>
</reference>
<evidence type="ECO:0000313" key="1">
    <source>
        <dbReference type="EMBL" id="NCD68090.1"/>
    </source>
</evidence>
<dbReference type="Proteomes" id="UP000638732">
    <property type="component" value="Unassembled WGS sequence"/>
</dbReference>